<evidence type="ECO:0000256" key="6">
    <source>
        <dbReference type="ARBA" id="ARBA00023002"/>
    </source>
</evidence>
<evidence type="ECO:0000256" key="1">
    <source>
        <dbReference type="ARBA" id="ARBA00005272"/>
    </source>
</evidence>
<dbReference type="GO" id="GO:0050136">
    <property type="term" value="F:NADH dehydrogenase (quinone) (non-electrogenic) activity"/>
    <property type="evidence" value="ECO:0007669"/>
    <property type="project" value="UniProtKB-EC"/>
</dbReference>
<evidence type="ECO:0000256" key="5">
    <source>
        <dbReference type="ARBA" id="ARBA00022946"/>
    </source>
</evidence>
<feature type="region of interest" description="Disordered" evidence="9">
    <location>
        <begin position="448"/>
        <end position="481"/>
    </location>
</feature>
<organism evidence="12 13">
    <name type="scientific">Hymenobacter roseosalivarius DSM 11622</name>
    <dbReference type="NCBI Taxonomy" id="645990"/>
    <lineage>
        <taxon>Bacteria</taxon>
        <taxon>Pseudomonadati</taxon>
        <taxon>Bacteroidota</taxon>
        <taxon>Cytophagia</taxon>
        <taxon>Cytophagales</taxon>
        <taxon>Hymenobacteraceae</taxon>
        <taxon>Hymenobacter</taxon>
    </lineage>
</organism>
<name>A0A1W1V3I9_9BACT</name>
<dbReference type="Pfam" id="PF07992">
    <property type="entry name" value="Pyr_redox_2"/>
    <property type="match status" value="1"/>
</dbReference>
<dbReference type="InterPro" id="IPR023753">
    <property type="entry name" value="FAD/NAD-binding_dom"/>
</dbReference>
<comment type="similarity">
    <text evidence="1">Belongs to the NADH dehydrogenase family.</text>
</comment>
<dbReference type="InterPro" id="IPR054585">
    <property type="entry name" value="NDH2-like_C"/>
</dbReference>
<dbReference type="PRINTS" id="PR00411">
    <property type="entry name" value="PNDRDTASEI"/>
</dbReference>
<proteinExistence type="inferred from homology"/>
<dbReference type="AlphaFoldDB" id="A0A1W1V3I9"/>
<accession>A0A1W1V3I9</accession>
<feature type="domain" description="External alternative NADH-ubiquinone oxidoreductase-like C-terminal" evidence="11">
    <location>
        <begin position="373"/>
        <end position="429"/>
    </location>
</feature>
<dbReference type="EMBL" id="FWWW01000048">
    <property type="protein sequence ID" value="SMB87846.1"/>
    <property type="molecule type" value="Genomic_DNA"/>
</dbReference>
<dbReference type="SUPFAM" id="SSF51905">
    <property type="entry name" value="FAD/NAD(P)-binding domain"/>
    <property type="match status" value="2"/>
</dbReference>
<dbReference type="Pfam" id="PF22366">
    <property type="entry name" value="NDH2_C"/>
    <property type="match status" value="1"/>
</dbReference>
<evidence type="ECO:0000256" key="4">
    <source>
        <dbReference type="ARBA" id="ARBA00022827"/>
    </source>
</evidence>
<evidence type="ECO:0000256" key="7">
    <source>
        <dbReference type="ARBA" id="ARBA00023027"/>
    </source>
</evidence>
<dbReference type="STRING" id="645990.SAMN00120144_1428"/>
<dbReference type="PRINTS" id="PR00368">
    <property type="entry name" value="FADPNR"/>
</dbReference>
<keyword evidence="13" id="KW-1185">Reference proteome</keyword>
<keyword evidence="12" id="KW-0830">Ubiquinone</keyword>
<keyword evidence="4" id="KW-0274">FAD</keyword>
<keyword evidence="5" id="KW-0809">Transit peptide</keyword>
<dbReference type="EC" id="1.6.5.9" evidence="2"/>
<sequence>MAAGQCGLLAVPYSLILSFMDTNLPVSSHPRVVIIGCGFAGLQLAKKLRHAPVQVVVIDRNNYHNFQPLLYQVATGALEADSIAYPIRKIFAGQKNFFYRMADVQRVEPARNLVHTSVGDIRYDYLVIATGSLTNFFGIESIEKNAMQIKSIPNALNLRSFIFQNFEKALLTENPEEKQALLNIVVVGGGPTGVEISGSLAEMRRHVLPKDYPELDLQQMQVILVEASPAVLGPMSAKSQQESKRYLEELGVIVRLNTSIKRFENCRAYYSDTEYIPTENLIWAAGVNGAEVPGLPPEVVARNKRINVNQWNQVEGFQNVFAIGDVANLVTEEMPKGMPMLAPVAQQQASLLAENLQRLMRNEAPRNFEYVNKGVMAIVSRNKAVVDLPKDVHFSGILGWFTWLFVHLMTLVGFRNKVVAFVDWAFSYFSSDQALRLIIRPFSRRDVKDDQGKKKAEHQNSTPEYNPTPPAIQAPIATKMA</sequence>
<gene>
    <name evidence="12" type="ORF">SAMN00120144_1428</name>
</gene>
<evidence type="ECO:0000256" key="3">
    <source>
        <dbReference type="ARBA" id="ARBA00022630"/>
    </source>
</evidence>
<keyword evidence="6" id="KW-0560">Oxidoreductase</keyword>
<evidence type="ECO:0000313" key="13">
    <source>
        <dbReference type="Proteomes" id="UP000192266"/>
    </source>
</evidence>
<evidence type="ECO:0000256" key="9">
    <source>
        <dbReference type="SAM" id="MobiDB-lite"/>
    </source>
</evidence>
<evidence type="ECO:0000259" key="11">
    <source>
        <dbReference type="Pfam" id="PF22366"/>
    </source>
</evidence>
<feature type="compositionally biased region" description="Basic and acidic residues" evidence="9">
    <location>
        <begin position="448"/>
        <end position="458"/>
    </location>
</feature>
<protein>
    <recommendedName>
        <fullName evidence="2">NADH:ubiquinone reductase (non-electrogenic)</fullName>
        <ecNumber evidence="2">1.6.5.9</ecNumber>
    </recommendedName>
</protein>
<reference evidence="12 13" key="1">
    <citation type="submission" date="2017-04" db="EMBL/GenBank/DDBJ databases">
        <authorList>
            <person name="Afonso C.L."/>
            <person name="Miller P.J."/>
            <person name="Scott M.A."/>
            <person name="Spackman E."/>
            <person name="Goraichik I."/>
            <person name="Dimitrov K.M."/>
            <person name="Suarez D.L."/>
            <person name="Swayne D.E."/>
        </authorList>
    </citation>
    <scope>NUCLEOTIDE SEQUENCE [LARGE SCALE GENOMIC DNA]</scope>
    <source>
        <strain evidence="12 13">DSM 11622</strain>
    </source>
</reference>
<dbReference type="Proteomes" id="UP000192266">
    <property type="component" value="Unassembled WGS sequence"/>
</dbReference>
<evidence type="ECO:0000256" key="8">
    <source>
        <dbReference type="ARBA" id="ARBA00047599"/>
    </source>
</evidence>
<dbReference type="PANTHER" id="PTHR43706:SF47">
    <property type="entry name" value="EXTERNAL NADH-UBIQUINONE OXIDOREDUCTASE 1, MITOCHONDRIAL-RELATED"/>
    <property type="match status" value="1"/>
</dbReference>
<evidence type="ECO:0000259" key="10">
    <source>
        <dbReference type="Pfam" id="PF07992"/>
    </source>
</evidence>
<keyword evidence="3" id="KW-0285">Flavoprotein</keyword>
<comment type="catalytic activity">
    <reaction evidence="8">
        <text>a quinone + NADH + H(+) = a quinol + NAD(+)</text>
        <dbReference type="Rhea" id="RHEA:46160"/>
        <dbReference type="ChEBI" id="CHEBI:15378"/>
        <dbReference type="ChEBI" id="CHEBI:24646"/>
        <dbReference type="ChEBI" id="CHEBI:57540"/>
        <dbReference type="ChEBI" id="CHEBI:57945"/>
        <dbReference type="ChEBI" id="CHEBI:132124"/>
        <dbReference type="EC" id="1.6.5.9"/>
    </reaction>
</comment>
<dbReference type="InterPro" id="IPR045024">
    <property type="entry name" value="NDH-2"/>
</dbReference>
<dbReference type="PANTHER" id="PTHR43706">
    <property type="entry name" value="NADH DEHYDROGENASE"/>
    <property type="match status" value="1"/>
</dbReference>
<keyword evidence="7" id="KW-0520">NAD</keyword>
<feature type="domain" description="FAD/NAD(P)-binding" evidence="10">
    <location>
        <begin position="31"/>
        <end position="349"/>
    </location>
</feature>
<evidence type="ECO:0000256" key="2">
    <source>
        <dbReference type="ARBA" id="ARBA00012637"/>
    </source>
</evidence>
<dbReference type="InterPro" id="IPR036188">
    <property type="entry name" value="FAD/NAD-bd_sf"/>
</dbReference>
<dbReference type="Gene3D" id="3.50.50.100">
    <property type="match status" value="1"/>
</dbReference>
<evidence type="ECO:0000313" key="12">
    <source>
        <dbReference type="EMBL" id="SMB87846.1"/>
    </source>
</evidence>